<name>A0A6H9YDL2_9ACTN</name>
<dbReference type="GO" id="GO:0008237">
    <property type="term" value="F:metallopeptidase activity"/>
    <property type="evidence" value="ECO:0007669"/>
    <property type="project" value="InterPro"/>
</dbReference>
<dbReference type="EMBL" id="WBMT01000018">
    <property type="protein sequence ID" value="KAB2343687.1"/>
    <property type="molecule type" value="Genomic_DNA"/>
</dbReference>
<dbReference type="InterPro" id="IPR024079">
    <property type="entry name" value="MetalloPept_cat_dom_sf"/>
</dbReference>
<evidence type="ECO:0000256" key="1">
    <source>
        <dbReference type="SAM" id="SignalP"/>
    </source>
</evidence>
<dbReference type="Proteomes" id="UP000468735">
    <property type="component" value="Unassembled WGS sequence"/>
</dbReference>
<dbReference type="RefSeq" id="WP_151565911.1">
    <property type="nucleotide sequence ID" value="NZ_WBMT01000018.1"/>
</dbReference>
<evidence type="ECO:0000313" key="3">
    <source>
        <dbReference type="Proteomes" id="UP000468735"/>
    </source>
</evidence>
<dbReference type="AlphaFoldDB" id="A0A6H9YDL2"/>
<keyword evidence="3" id="KW-1185">Reference proteome</keyword>
<sequence length="184" mass="20315">MNSALRILTVAAVASGALVAVQAQAQATPWPEKRLADNATHTYCITGGGWTTNRRTSAVWGMNRLANTTDMSARSESCTIKTDVIWRTKNLEGGLRGRTRCTKTIGPRCDSATIWMDFPELAKGTDDWYDYRKTALHEIGHTIGFGHHATGSHECAMFEGEVPSRSIVWRSFTAHDRSHVNASY</sequence>
<keyword evidence="1" id="KW-0732">Signal</keyword>
<reference evidence="2 3" key="1">
    <citation type="submission" date="2019-09" db="EMBL/GenBank/DDBJ databases">
        <title>Actinomadura physcomitrii sp. nov., a novel actinomycete isolated from moss [Physcomitrium sphaericum (Ludw) Fuernr].</title>
        <authorList>
            <person name="Zhuang X."/>
            <person name="Liu C."/>
        </authorList>
    </citation>
    <scope>NUCLEOTIDE SEQUENCE [LARGE SCALE GENOMIC DNA]</scope>
    <source>
        <strain evidence="2 3">HMC1</strain>
    </source>
</reference>
<dbReference type="SUPFAM" id="SSF55486">
    <property type="entry name" value="Metalloproteases ('zincins'), catalytic domain"/>
    <property type="match status" value="1"/>
</dbReference>
<feature type="chain" id="PRO_5026086404" description="Matrixin family metalloprotease" evidence="1">
    <location>
        <begin position="26"/>
        <end position="184"/>
    </location>
</feature>
<comment type="caution">
    <text evidence="2">The sequence shown here is derived from an EMBL/GenBank/DDBJ whole genome shotgun (WGS) entry which is preliminary data.</text>
</comment>
<evidence type="ECO:0000313" key="2">
    <source>
        <dbReference type="EMBL" id="KAB2343687.1"/>
    </source>
</evidence>
<evidence type="ECO:0008006" key="4">
    <source>
        <dbReference type="Google" id="ProtNLM"/>
    </source>
</evidence>
<proteinExistence type="predicted"/>
<protein>
    <recommendedName>
        <fullName evidence="4">Matrixin family metalloprotease</fullName>
    </recommendedName>
</protein>
<feature type="signal peptide" evidence="1">
    <location>
        <begin position="1"/>
        <end position="25"/>
    </location>
</feature>
<dbReference type="Gene3D" id="3.40.390.10">
    <property type="entry name" value="Collagenase (Catalytic Domain)"/>
    <property type="match status" value="1"/>
</dbReference>
<organism evidence="2 3">
    <name type="scientific">Actinomadura rudentiformis</name>
    <dbReference type="NCBI Taxonomy" id="359158"/>
    <lineage>
        <taxon>Bacteria</taxon>
        <taxon>Bacillati</taxon>
        <taxon>Actinomycetota</taxon>
        <taxon>Actinomycetes</taxon>
        <taxon>Streptosporangiales</taxon>
        <taxon>Thermomonosporaceae</taxon>
        <taxon>Actinomadura</taxon>
    </lineage>
</organism>
<accession>A0A6H9YDL2</accession>
<dbReference type="OrthoDB" id="7594344at2"/>
<gene>
    <name evidence="2" type="ORF">F8566_33725</name>
</gene>